<evidence type="ECO:0000313" key="2">
    <source>
        <dbReference type="Proteomes" id="UP001589818"/>
    </source>
</evidence>
<evidence type="ECO:0000313" key="1">
    <source>
        <dbReference type="EMBL" id="MFC0395726.1"/>
    </source>
</evidence>
<accession>A0ABV6JIV2</accession>
<organism evidence="1 2">
    <name type="scientific">Paenibacillus mendelii</name>
    <dbReference type="NCBI Taxonomy" id="206163"/>
    <lineage>
        <taxon>Bacteria</taxon>
        <taxon>Bacillati</taxon>
        <taxon>Bacillota</taxon>
        <taxon>Bacilli</taxon>
        <taxon>Bacillales</taxon>
        <taxon>Paenibacillaceae</taxon>
        <taxon>Paenibacillus</taxon>
    </lineage>
</organism>
<dbReference type="EMBL" id="JBHLVF010000047">
    <property type="protein sequence ID" value="MFC0395726.1"/>
    <property type="molecule type" value="Genomic_DNA"/>
</dbReference>
<comment type="caution">
    <text evidence="1">The sequence shown here is derived from an EMBL/GenBank/DDBJ whole genome shotgun (WGS) entry which is preliminary data.</text>
</comment>
<dbReference type="RefSeq" id="WP_204817732.1">
    <property type="nucleotide sequence ID" value="NZ_JANHOF010000002.1"/>
</dbReference>
<dbReference type="InterPro" id="IPR036491">
    <property type="entry name" value="YugN-like_sf"/>
</dbReference>
<dbReference type="SUPFAM" id="SSF160755">
    <property type="entry name" value="YugN-like"/>
    <property type="match status" value="1"/>
</dbReference>
<keyword evidence="2" id="KW-1185">Reference proteome</keyword>
<dbReference type="Gene3D" id="3.30.310.100">
    <property type="entry name" value="YugN-like"/>
    <property type="match status" value="1"/>
</dbReference>
<dbReference type="Pfam" id="PF08868">
    <property type="entry name" value="YugN"/>
    <property type="match status" value="1"/>
</dbReference>
<dbReference type="InterPro" id="IPR014967">
    <property type="entry name" value="Uncharacterised_YugN-like"/>
</dbReference>
<gene>
    <name evidence="1" type="ORF">ACFFJ8_30690</name>
</gene>
<proteinExistence type="predicted"/>
<dbReference type="Proteomes" id="UP001589818">
    <property type="component" value="Unassembled WGS sequence"/>
</dbReference>
<sequence>MIPLSSKLEATEQEFVEMRTKLENYQFSLGGSWEYDHGSFDRALDEANKVWLRLPFDVINGNLDAETEDNDAKIRFGQPFVLKHVYNEGLSSEAQPRTVGSLIDQFQTPTDPDAEIEAHWVDKAKHVLGEVEQTFPQ</sequence>
<name>A0ABV6JIV2_9BACL</name>
<protein>
    <submittedName>
        <fullName evidence="1">YugN family protein</fullName>
    </submittedName>
</protein>
<reference evidence="1 2" key="1">
    <citation type="submission" date="2024-09" db="EMBL/GenBank/DDBJ databases">
        <authorList>
            <person name="Sun Q."/>
            <person name="Mori K."/>
        </authorList>
    </citation>
    <scope>NUCLEOTIDE SEQUENCE [LARGE SCALE GENOMIC DNA]</scope>
    <source>
        <strain evidence="1 2">CCM 4839</strain>
    </source>
</reference>